<dbReference type="InterPro" id="IPR011008">
    <property type="entry name" value="Dimeric_a/b-barrel"/>
</dbReference>
<dbReference type="SUPFAM" id="SSF54909">
    <property type="entry name" value="Dimeric alpha+beta barrel"/>
    <property type="match status" value="1"/>
</dbReference>
<comment type="caution">
    <text evidence="2">The sequence shown here is derived from an EMBL/GenBank/DDBJ whole genome shotgun (WGS) entry which is preliminary data.</text>
</comment>
<dbReference type="Proteomes" id="UP000676246">
    <property type="component" value="Unassembled WGS sequence"/>
</dbReference>
<keyword evidence="2" id="KW-0503">Monooxygenase</keyword>
<dbReference type="GO" id="GO:0004497">
    <property type="term" value="F:monooxygenase activity"/>
    <property type="evidence" value="ECO:0007669"/>
    <property type="project" value="UniProtKB-KW"/>
</dbReference>
<evidence type="ECO:0000313" key="2">
    <source>
        <dbReference type="EMBL" id="MBQ0930128.1"/>
    </source>
</evidence>
<dbReference type="RefSeq" id="WP_210852562.1">
    <property type="nucleotide sequence ID" value="NZ_JAGQDD010000003.1"/>
</dbReference>
<dbReference type="AlphaFoldDB" id="A0A940Y9H6"/>
<reference evidence="2 3" key="1">
    <citation type="submission" date="2021-04" db="EMBL/GenBank/DDBJ databases">
        <title>The genome sequence of Ideonella sp. 3Y2.</title>
        <authorList>
            <person name="Liu Y."/>
        </authorList>
    </citation>
    <scope>NUCLEOTIDE SEQUENCE [LARGE SCALE GENOMIC DNA]</scope>
    <source>
        <strain evidence="2 3">3Y2</strain>
    </source>
</reference>
<protein>
    <submittedName>
        <fullName evidence="2">Antibiotic biosynthesis monooxygenase</fullName>
    </submittedName>
</protein>
<keyword evidence="2" id="KW-0560">Oxidoreductase</keyword>
<dbReference type="PANTHER" id="PTHR37811:SF2">
    <property type="entry name" value="ABM DOMAIN-CONTAINING PROTEIN"/>
    <property type="match status" value="1"/>
</dbReference>
<dbReference type="InterPro" id="IPR052936">
    <property type="entry name" value="Jasmonate_Hydroxylase-like"/>
</dbReference>
<gene>
    <name evidence="2" type="ORF">KAK03_06465</name>
</gene>
<sequence length="119" mass="13528">MSNPSSLSGPFATGLKPPYWAVIFASQREGRDAGYAEMADHMVDLARRQPGFLGMESTRDAQGFGITVSYWRSPEDIAQWRLHAEHSDARRLGREQWYSQFELRVAKVERAYAFERSAG</sequence>
<evidence type="ECO:0000313" key="3">
    <source>
        <dbReference type="Proteomes" id="UP000676246"/>
    </source>
</evidence>
<proteinExistence type="predicted"/>
<dbReference type="PANTHER" id="PTHR37811">
    <property type="entry name" value="BLL5343 PROTEIN"/>
    <property type="match status" value="1"/>
</dbReference>
<name>A0A940Y9H6_9BURK</name>
<accession>A0A940Y9H6</accession>
<dbReference type="Gene3D" id="3.30.70.100">
    <property type="match status" value="1"/>
</dbReference>
<feature type="domain" description="ABM" evidence="1">
    <location>
        <begin position="21"/>
        <end position="91"/>
    </location>
</feature>
<dbReference type="InterPro" id="IPR007138">
    <property type="entry name" value="ABM_dom"/>
</dbReference>
<dbReference type="Pfam" id="PF03992">
    <property type="entry name" value="ABM"/>
    <property type="match status" value="1"/>
</dbReference>
<organism evidence="2 3">
    <name type="scientific">Ideonella alba</name>
    <dbReference type="NCBI Taxonomy" id="2824118"/>
    <lineage>
        <taxon>Bacteria</taxon>
        <taxon>Pseudomonadati</taxon>
        <taxon>Pseudomonadota</taxon>
        <taxon>Betaproteobacteria</taxon>
        <taxon>Burkholderiales</taxon>
        <taxon>Sphaerotilaceae</taxon>
        <taxon>Ideonella</taxon>
    </lineage>
</organism>
<keyword evidence="3" id="KW-1185">Reference proteome</keyword>
<evidence type="ECO:0000259" key="1">
    <source>
        <dbReference type="Pfam" id="PF03992"/>
    </source>
</evidence>
<dbReference type="EMBL" id="JAGQDD010000003">
    <property type="protein sequence ID" value="MBQ0930128.1"/>
    <property type="molecule type" value="Genomic_DNA"/>
</dbReference>